<evidence type="ECO:0000313" key="2">
    <source>
        <dbReference type="Proteomes" id="UP000789920"/>
    </source>
</evidence>
<name>A0ACA9KLQ0_9GLOM</name>
<proteinExistence type="predicted"/>
<dbReference type="Proteomes" id="UP000789920">
    <property type="component" value="Unassembled WGS sequence"/>
</dbReference>
<dbReference type="EMBL" id="CAJVQC010000738">
    <property type="protein sequence ID" value="CAG8479236.1"/>
    <property type="molecule type" value="Genomic_DNA"/>
</dbReference>
<feature type="non-terminal residue" evidence="1">
    <location>
        <position position="1"/>
    </location>
</feature>
<comment type="caution">
    <text evidence="1">The sequence shown here is derived from an EMBL/GenBank/DDBJ whole genome shotgun (WGS) entry which is preliminary data.</text>
</comment>
<keyword evidence="2" id="KW-1185">Reference proteome</keyword>
<protein>
    <submittedName>
        <fullName evidence="1">33601_t:CDS:1</fullName>
    </submittedName>
</protein>
<gene>
    <name evidence="1" type="ORF">RPERSI_LOCUS909</name>
</gene>
<accession>A0ACA9KLQ0</accession>
<sequence length="538" mass="60603">SRKTGFKCDDVINAIDAEKLINYNDLKTCFKSIPFNATNAAQIIDSVSQILSKYYVFLDQANEKPPNGFTYQPTNLISELKSLRNKKNFKFDNEFKIFNDTVEPSNNDCEVTEIDGKPALQVIIEFANNSIPHSKDLGVRFNMALAPSTGLFAQQFTSRIDLPEASSITYKLLCSKKKPFLLKREWSIEFNDAIDFSSFCLNLNSETNKVEASTSSDKITKLTSRDKFKLLQLNNNKPKIAHAKLILDLPKAEFYLLDDEDFGIAVITEEDVRFEDYLQSGFEEFKKRKVKKLILDFSNNDGGDVTVPLFINSILFSPKQPNSYPTKININDFTVPVIKNNFKTLGPNDSDLYNPNFYLSFPSGDRFNSSDEFIGSRKDHASSLTLNALTPDELERIKDAPHFPWKNDDIIILTNGYCISACALITLFFSEIHKVKTIAVGGLLDTKLTFSTFPGGLITSSDVILGDAGDTTTANIDDPNSLLLPVRKSFSFFENGTEKDVLEYSYRPADYKLDYNESNARDPSFLWVDAAKILSKKS</sequence>
<organism evidence="1 2">
    <name type="scientific">Racocetra persica</name>
    <dbReference type="NCBI Taxonomy" id="160502"/>
    <lineage>
        <taxon>Eukaryota</taxon>
        <taxon>Fungi</taxon>
        <taxon>Fungi incertae sedis</taxon>
        <taxon>Mucoromycota</taxon>
        <taxon>Glomeromycotina</taxon>
        <taxon>Glomeromycetes</taxon>
        <taxon>Diversisporales</taxon>
        <taxon>Gigasporaceae</taxon>
        <taxon>Racocetra</taxon>
    </lineage>
</organism>
<evidence type="ECO:0000313" key="1">
    <source>
        <dbReference type="EMBL" id="CAG8479236.1"/>
    </source>
</evidence>
<reference evidence="1" key="1">
    <citation type="submission" date="2021-06" db="EMBL/GenBank/DDBJ databases">
        <authorList>
            <person name="Kallberg Y."/>
            <person name="Tangrot J."/>
            <person name="Rosling A."/>
        </authorList>
    </citation>
    <scope>NUCLEOTIDE SEQUENCE</scope>
    <source>
        <strain evidence="1">MA461A</strain>
    </source>
</reference>